<feature type="region of interest" description="Disordered" evidence="1">
    <location>
        <begin position="31"/>
        <end position="75"/>
    </location>
</feature>
<dbReference type="AlphaFoldDB" id="A0AAN8IP27"/>
<feature type="compositionally biased region" description="Basic and acidic residues" evidence="1">
    <location>
        <begin position="42"/>
        <end position="71"/>
    </location>
</feature>
<evidence type="ECO:0000313" key="4">
    <source>
        <dbReference type="Proteomes" id="UP001331761"/>
    </source>
</evidence>
<dbReference type="EMBL" id="WIXE01007262">
    <property type="protein sequence ID" value="KAK5980581.1"/>
    <property type="molecule type" value="Genomic_DNA"/>
</dbReference>
<proteinExistence type="predicted"/>
<dbReference type="Proteomes" id="UP001331761">
    <property type="component" value="Unassembled WGS sequence"/>
</dbReference>
<protein>
    <submittedName>
        <fullName evidence="3">Uncharacterized protein</fullName>
    </submittedName>
</protein>
<organism evidence="3 4">
    <name type="scientific">Trichostrongylus colubriformis</name>
    <name type="common">Black scour worm</name>
    <dbReference type="NCBI Taxonomy" id="6319"/>
    <lineage>
        <taxon>Eukaryota</taxon>
        <taxon>Metazoa</taxon>
        <taxon>Ecdysozoa</taxon>
        <taxon>Nematoda</taxon>
        <taxon>Chromadorea</taxon>
        <taxon>Rhabditida</taxon>
        <taxon>Rhabditina</taxon>
        <taxon>Rhabditomorpha</taxon>
        <taxon>Strongyloidea</taxon>
        <taxon>Trichostrongylidae</taxon>
        <taxon>Trichostrongylus</taxon>
    </lineage>
</organism>
<keyword evidence="4" id="KW-1185">Reference proteome</keyword>
<accession>A0AAN8IP27</accession>
<gene>
    <name evidence="2" type="ORF">GCK32_004708</name>
    <name evidence="3" type="ORF">GCK32_005872</name>
</gene>
<evidence type="ECO:0000313" key="3">
    <source>
        <dbReference type="EMBL" id="KAK5980581.1"/>
    </source>
</evidence>
<evidence type="ECO:0000313" key="2">
    <source>
        <dbReference type="EMBL" id="KAK5978959.1"/>
    </source>
</evidence>
<dbReference type="EMBL" id="WIXE01008821">
    <property type="protein sequence ID" value="KAK5978959.1"/>
    <property type="molecule type" value="Genomic_DNA"/>
</dbReference>
<name>A0AAN8IP27_TRICO</name>
<sequence length="127" mass="14173">MEGRMKEGRASTPIPEDPFFTVLPGFVRAKDGNPIPPVTEVKVSKREGHHEERSTNQDGNGHGERPQREHSALPFSPSQLANLALGKWYAVSMTRILGPFDNIPSDDMLPQDELFLPLMIEKPIDTI</sequence>
<comment type="caution">
    <text evidence="3">The sequence shown here is derived from an EMBL/GenBank/DDBJ whole genome shotgun (WGS) entry which is preliminary data.</text>
</comment>
<reference evidence="3 4" key="1">
    <citation type="submission" date="2019-10" db="EMBL/GenBank/DDBJ databases">
        <title>Assembly and Annotation for the nematode Trichostrongylus colubriformis.</title>
        <authorList>
            <person name="Martin J."/>
        </authorList>
    </citation>
    <scope>NUCLEOTIDE SEQUENCE [LARGE SCALE GENOMIC DNA]</scope>
    <source>
        <strain evidence="3">G859</strain>
        <tissue evidence="3">Whole worm</tissue>
    </source>
</reference>
<evidence type="ECO:0000256" key="1">
    <source>
        <dbReference type="SAM" id="MobiDB-lite"/>
    </source>
</evidence>